<dbReference type="SMART" id="SM00316">
    <property type="entry name" value="S1"/>
    <property type="match status" value="1"/>
</dbReference>
<dbReference type="InterPro" id="IPR019307">
    <property type="entry name" value="RNA-bd_AU-1/RNase_E/G"/>
</dbReference>
<dbReference type="EC" id="3.1.26.-" evidence="8"/>
<name>A0ABS4F2J4_9CLOT</name>
<dbReference type="PANTHER" id="PTHR30001">
    <property type="entry name" value="RIBONUCLEASE"/>
    <property type="match status" value="1"/>
</dbReference>
<dbReference type="EMBL" id="JAGGJZ010000007">
    <property type="protein sequence ID" value="MBP1890461.1"/>
    <property type="molecule type" value="Genomic_DNA"/>
</dbReference>
<evidence type="ECO:0000259" key="7">
    <source>
        <dbReference type="PROSITE" id="PS50126"/>
    </source>
</evidence>
<evidence type="ECO:0000313" key="9">
    <source>
        <dbReference type="Proteomes" id="UP000783390"/>
    </source>
</evidence>
<reference evidence="8 9" key="1">
    <citation type="submission" date="2021-03" db="EMBL/GenBank/DDBJ databases">
        <title>Genomic Encyclopedia of Type Strains, Phase IV (KMG-IV): sequencing the most valuable type-strain genomes for metagenomic binning, comparative biology and taxonomic classification.</title>
        <authorList>
            <person name="Goeker M."/>
        </authorList>
    </citation>
    <scope>NUCLEOTIDE SEQUENCE [LARGE SCALE GENOMIC DNA]</scope>
    <source>
        <strain evidence="8 9">DSM 3984</strain>
    </source>
</reference>
<feature type="domain" description="S1 motif" evidence="7">
    <location>
        <begin position="38"/>
        <end position="103"/>
    </location>
</feature>
<evidence type="ECO:0000313" key="8">
    <source>
        <dbReference type="EMBL" id="MBP1890461.1"/>
    </source>
</evidence>
<proteinExistence type="predicted"/>
<evidence type="ECO:0000256" key="4">
    <source>
        <dbReference type="ARBA" id="ARBA00022842"/>
    </source>
</evidence>
<evidence type="ECO:0000256" key="3">
    <source>
        <dbReference type="ARBA" id="ARBA00022801"/>
    </source>
</evidence>
<dbReference type="SUPFAM" id="SSF50249">
    <property type="entry name" value="Nucleic acid-binding proteins"/>
    <property type="match status" value="1"/>
</dbReference>
<protein>
    <submittedName>
        <fullName evidence="8">Ribonuclease G</fullName>
        <ecNumber evidence="8">3.1.26.-</ecNumber>
    </submittedName>
</protein>
<keyword evidence="2" id="KW-0479">Metal-binding</keyword>
<dbReference type="InterPro" id="IPR012340">
    <property type="entry name" value="NA-bd_OB-fold"/>
</dbReference>
<dbReference type="GO" id="GO:0016787">
    <property type="term" value="F:hydrolase activity"/>
    <property type="evidence" value="ECO:0007669"/>
    <property type="project" value="UniProtKB-KW"/>
</dbReference>
<sequence length="482" mass="55866">MREIFIERREKSLRIAVRDNNELEECFIEEAGNEPVCGEIYKGRVKNIVPAINSLFLDIGLEKEGYMYYSDELKKIGIKKGDEFLVEVLKEPLNEKGAKLTNKFNIPGKYLVFNYGETGISFSKRITDEVKKKLILAELNEVEGINIIVRTDGANVSIDMLKAERDKLKKILDEMNRKLKFSTELSKVYGEDISLNKVLRDNITKGNLKIYVDNKEDEAYVRSFLDGEGNVEIVLYEGIRTLFDYYNIEKEILKLRHNKIKLNCGGDIVIEKTEAMYVIDVNSGKNIKGRSFDKTIFQTNLEATKEIGKQIMLRNLSGIILIDFIDMRDQNQRFTIMKELKEALKNDKGNSRIYPFTELDLVQITRRRRGKSIYDSIEESCPLCKGSGNILKLSYIEDLIRNDILKSFEDNTIKSFFIELDSIYKEKVQGDIFNFLKNIDGLDKEIFLKFSDGIDGYKIEPLIFKNQKENLLDYKVKSIEKY</sequence>
<dbReference type="InterPro" id="IPR003029">
    <property type="entry name" value="S1_domain"/>
</dbReference>
<evidence type="ECO:0000256" key="1">
    <source>
        <dbReference type="ARBA" id="ARBA00001946"/>
    </source>
</evidence>
<dbReference type="PROSITE" id="PS50126">
    <property type="entry name" value="S1"/>
    <property type="match status" value="1"/>
</dbReference>
<keyword evidence="3 8" id="KW-0378">Hydrolase</keyword>
<organism evidence="8 9">
    <name type="scientific">Clostridium moniliforme</name>
    <dbReference type="NCBI Taxonomy" id="39489"/>
    <lineage>
        <taxon>Bacteria</taxon>
        <taxon>Bacillati</taxon>
        <taxon>Bacillota</taxon>
        <taxon>Clostridia</taxon>
        <taxon>Eubacteriales</taxon>
        <taxon>Clostridiaceae</taxon>
        <taxon>Clostridium</taxon>
    </lineage>
</organism>
<comment type="cofactor">
    <cofactor evidence="1">
        <name>Mg(2+)</name>
        <dbReference type="ChEBI" id="CHEBI:18420"/>
    </cofactor>
</comment>
<dbReference type="Pfam" id="PF10150">
    <property type="entry name" value="RNase_E_G"/>
    <property type="match status" value="1"/>
</dbReference>
<gene>
    <name evidence="8" type="ORF">J2Z53_002061</name>
</gene>
<dbReference type="PANTHER" id="PTHR30001:SF0">
    <property type="entry name" value="RIBONUCLEASE G"/>
    <property type="match status" value="1"/>
</dbReference>
<evidence type="ECO:0000256" key="5">
    <source>
        <dbReference type="ARBA" id="ARBA00022884"/>
    </source>
</evidence>
<evidence type="ECO:0000256" key="2">
    <source>
        <dbReference type="ARBA" id="ARBA00022723"/>
    </source>
</evidence>
<keyword evidence="9" id="KW-1185">Reference proteome</keyword>
<dbReference type="InterPro" id="IPR004659">
    <property type="entry name" value="RNase_E/G"/>
</dbReference>
<feature type="coiled-coil region" evidence="6">
    <location>
        <begin position="158"/>
        <end position="185"/>
    </location>
</feature>
<keyword evidence="5" id="KW-0694">RNA-binding</keyword>
<dbReference type="CDD" id="cd04453">
    <property type="entry name" value="S1_RNase_E"/>
    <property type="match status" value="1"/>
</dbReference>
<keyword evidence="6" id="KW-0175">Coiled coil</keyword>
<dbReference type="Gene3D" id="2.40.50.140">
    <property type="entry name" value="Nucleic acid-binding proteins"/>
    <property type="match status" value="1"/>
</dbReference>
<evidence type="ECO:0000256" key="6">
    <source>
        <dbReference type="SAM" id="Coils"/>
    </source>
</evidence>
<comment type="caution">
    <text evidence="8">The sequence shown here is derived from an EMBL/GenBank/DDBJ whole genome shotgun (WGS) entry which is preliminary data.</text>
</comment>
<dbReference type="RefSeq" id="WP_209797381.1">
    <property type="nucleotide sequence ID" value="NZ_JAGGJZ010000007.1"/>
</dbReference>
<accession>A0ABS4F2J4</accession>
<dbReference type="Proteomes" id="UP000783390">
    <property type="component" value="Unassembled WGS sequence"/>
</dbReference>
<keyword evidence="4" id="KW-0460">Magnesium</keyword>